<gene>
    <name evidence="1" type="ORF">MTX78_21925</name>
</gene>
<evidence type="ECO:0000313" key="1">
    <source>
        <dbReference type="EMBL" id="UOG74762.1"/>
    </source>
</evidence>
<dbReference type="Gene3D" id="3.10.450.50">
    <property type="match status" value="1"/>
</dbReference>
<dbReference type="RefSeq" id="WP_243798345.1">
    <property type="nucleotide sequence ID" value="NZ_CP094669.1"/>
</dbReference>
<dbReference type="Proteomes" id="UP000831113">
    <property type="component" value="Chromosome"/>
</dbReference>
<evidence type="ECO:0000313" key="2">
    <source>
        <dbReference type="Proteomes" id="UP000831113"/>
    </source>
</evidence>
<dbReference type="EMBL" id="CP094669">
    <property type="protein sequence ID" value="UOG74762.1"/>
    <property type="molecule type" value="Genomic_DNA"/>
</dbReference>
<proteinExistence type="predicted"/>
<dbReference type="InterPro" id="IPR031977">
    <property type="entry name" value="DUF4783"/>
</dbReference>
<name>A0ABY4CXM6_9BACT</name>
<accession>A0ABY4CXM6</accession>
<keyword evidence="2" id="KW-1185">Reference proteome</keyword>
<dbReference type="Pfam" id="PF16022">
    <property type="entry name" value="DUF4783"/>
    <property type="match status" value="1"/>
</dbReference>
<organism evidence="1 2">
    <name type="scientific">Hymenobacter tibetensis</name>
    <dbReference type="NCBI Taxonomy" id="497967"/>
    <lineage>
        <taxon>Bacteria</taxon>
        <taxon>Pseudomonadati</taxon>
        <taxon>Bacteroidota</taxon>
        <taxon>Cytophagia</taxon>
        <taxon>Cytophagales</taxon>
        <taxon>Hymenobacteraceae</taxon>
        <taxon>Hymenobacter</taxon>
    </lineage>
</organism>
<sequence length="132" mass="14403">MKRILFQALVFGWLLLLSVVGQAQGDVFGSISGALRNASSKELSQYFGATVEISIDGDRQSYSATQAEFVMKDFFAKTAPASFEIVHQGGSDGGIPYAVGKYKSKEAMYRVIVKMQNASGTLRIENMAFTKE</sequence>
<protein>
    <submittedName>
        <fullName evidence="1">DUF4783 domain-containing protein</fullName>
    </submittedName>
</protein>
<reference evidence="1 2" key="1">
    <citation type="submission" date="2022-03" db="EMBL/GenBank/DDBJ databases">
        <title>Hymenobactersp. isolated from the air.</title>
        <authorList>
            <person name="Won M."/>
            <person name="Kwon S.-W."/>
        </authorList>
    </citation>
    <scope>NUCLEOTIDE SEQUENCE [LARGE SCALE GENOMIC DNA]</scope>
    <source>
        <strain evidence="1 2">KACC 21982</strain>
    </source>
</reference>